<reference evidence="2 3" key="1">
    <citation type="submission" date="2018-10" db="EMBL/GenBank/DDBJ databases">
        <title>Genomic Encyclopedia of Archaeal and Bacterial Type Strains, Phase II (KMG-II): from individual species to whole genera.</title>
        <authorList>
            <person name="Goeker M."/>
        </authorList>
    </citation>
    <scope>NUCLEOTIDE SEQUENCE [LARGE SCALE GENOMIC DNA]</scope>
    <source>
        <strain evidence="2 3">DSM 29537</strain>
    </source>
</reference>
<protein>
    <recommendedName>
        <fullName evidence="4">LTXXQ motif family protein</fullName>
    </recommendedName>
</protein>
<organism evidence="2 3">
    <name type="scientific">Flavobacterium endophyticum</name>
    <dbReference type="NCBI Taxonomy" id="1540163"/>
    <lineage>
        <taxon>Bacteria</taxon>
        <taxon>Pseudomonadati</taxon>
        <taxon>Bacteroidota</taxon>
        <taxon>Flavobacteriia</taxon>
        <taxon>Flavobacteriales</taxon>
        <taxon>Flavobacteriaceae</taxon>
        <taxon>Flavobacterium</taxon>
    </lineage>
</organism>
<dbReference type="Proteomes" id="UP000277579">
    <property type="component" value="Unassembled WGS sequence"/>
</dbReference>
<evidence type="ECO:0008006" key="4">
    <source>
        <dbReference type="Google" id="ProtNLM"/>
    </source>
</evidence>
<dbReference type="RefSeq" id="WP_121374840.1">
    <property type="nucleotide sequence ID" value="NZ_RBLC01000001.1"/>
</dbReference>
<keyword evidence="3" id="KW-1185">Reference proteome</keyword>
<evidence type="ECO:0000313" key="3">
    <source>
        <dbReference type="Proteomes" id="UP000277579"/>
    </source>
</evidence>
<keyword evidence="1" id="KW-0732">Signal</keyword>
<accession>A0A495MHJ5</accession>
<evidence type="ECO:0000256" key="1">
    <source>
        <dbReference type="SAM" id="SignalP"/>
    </source>
</evidence>
<proteinExistence type="predicted"/>
<gene>
    <name evidence="2" type="ORF">CLV94_0468</name>
</gene>
<dbReference type="OrthoDB" id="1364038at2"/>
<feature type="chain" id="PRO_5019748947" description="LTXXQ motif family protein" evidence="1">
    <location>
        <begin position="23"/>
        <end position="144"/>
    </location>
</feature>
<dbReference type="EMBL" id="RBLC01000001">
    <property type="protein sequence ID" value="RKS25436.1"/>
    <property type="molecule type" value="Genomic_DNA"/>
</dbReference>
<evidence type="ECO:0000313" key="2">
    <source>
        <dbReference type="EMBL" id="RKS25436.1"/>
    </source>
</evidence>
<feature type="signal peptide" evidence="1">
    <location>
        <begin position="1"/>
        <end position="22"/>
    </location>
</feature>
<sequence>MKTKLFFIAAIVFMLLPDTASAQYYGSSTGGVDRSIGREVRGNGPRNKNKKATNDFGEVWAKYLGQELNLDGLQYAGVKSIMNENRESLEQISKDETLHPQEKKNKMLEIMNKIDIQILKFLSKEQGEKYTKLKEERERRAMTQ</sequence>
<comment type="caution">
    <text evidence="2">The sequence shown here is derived from an EMBL/GenBank/DDBJ whole genome shotgun (WGS) entry which is preliminary data.</text>
</comment>
<dbReference type="AlphaFoldDB" id="A0A495MHJ5"/>
<name>A0A495MHJ5_9FLAO</name>